<dbReference type="SUPFAM" id="SSF54523">
    <property type="entry name" value="Pili subunits"/>
    <property type="match status" value="1"/>
</dbReference>
<dbReference type="Pfam" id="PF16074">
    <property type="entry name" value="PilW"/>
    <property type="match status" value="1"/>
</dbReference>
<protein>
    <submittedName>
        <fullName evidence="2">PilW family protein</fullName>
    </submittedName>
</protein>
<evidence type="ECO:0000313" key="3">
    <source>
        <dbReference type="Proteomes" id="UP001324185"/>
    </source>
</evidence>
<feature type="transmembrane region" description="Helical" evidence="1">
    <location>
        <begin position="12"/>
        <end position="34"/>
    </location>
</feature>
<keyword evidence="1" id="KW-0812">Transmembrane</keyword>
<sequence length="242" mass="25952">MKSINKSNGFTLIEYMVAITIGLILLAGVGTFFLGMQKSSQAQNGISELQENGRFALYFLTNEIQMAGWKEPDFIIGASTPNYIDLTGTSDGGAANVSDSLQIRYESDVDCLGNAAAGGVATNRFFVEDGQLKCGAGGASQPIINGVEVAHFLYGVDTDRDNTPEKYVTASQLAANPVEARQVASVKVILLLASDTNVADTNTARTFTILGEGEFTANNDRKLRRIFSSTIFLPNRPKYLGS</sequence>
<gene>
    <name evidence="2" type="ORF">SR900_09740</name>
</gene>
<dbReference type="InterPro" id="IPR045584">
    <property type="entry name" value="Pilin-like"/>
</dbReference>
<evidence type="ECO:0000256" key="1">
    <source>
        <dbReference type="SAM" id="Phobius"/>
    </source>
</evidence>
<dbReference type="Proteomes" id="UP001324185">
    <property type="component" value="Chromosome"/>
</dbReference>
<accession>A0ABZ0X2D0</accession>
<keyword evidence="1" id="KW-0472">Membrane</keyword>
<dbReference type="InterPro" id="IPR032092">
    <property type="entry name" value="PilW"/>
</dbReference>
<keyword evidence="1" id="KW-1133">Transmembrane helix</keyword>
<evidence type="ECO:0000313" key="2">
    <source>
        <dbReference type="EMBL" id="WQG84743.1"/>
    </source>
</evidence>
<name>A0ABZ0X2D0_9GAMM</name>
<dbReference type="EMBL" id="CP140158">
    <property type="protein sequence ID" value="WQG84743.1"/>
    <property type="molecule type" value="Genomic_DNA"/>
</dbReference>
<proteinExistence type="predicted"/>
<dbReference type="RefSeq" id="WP_018625647.1">
    <property type="nucleotide sequence ID" value="NZ_CP140158.1"/>
</dbReference>
<dbReference type="InterPro" id="IPR012902">
    <property type="entry name" value="N_methyl_site"/>
</dbReference>
<reference evidence="2 3" key="1">
    <citation type="submission" date="2023-11" db="EMBL/GenBank/DDBJ databases">
        <title>MicrobeMod: A computational toolkit for identifying prokaryotic methylation and restriction-modification with nanopore sequencing.</title>
        <authorList>
            <person name="Crits-Christoph A."/>
            <person name="Kang S.C."/>
            <person name="Lee H."/>
            <person name="Ostrov N."/>
        </authorList>
    </citation>
    <scope>NUCLEOTIDE SEQUENCE [LARGE SCALE GENOMIC DNA]</scope>
    <source>
        <strain evidence="2 3">DSMZ 16071</strain>
    </source>
</reference>
<dbReference type="Pfam" id="PF07963">
    <property type="entry name" value="N_methyl"/>
    <property type="match status" value="1"/>
</dbReference>
<dbReference type="NCBIfam" id="TIGR02532">
    <property type="entry name" value="IV_pilin_GFxxxE"/>
    <property type="match status" value="1"/>
</dbReference>
<organism evidence="2 3">
    <name type="scientific">Kangiella aquimarina</name>
    <dbReference type="NCBI Taxonomy" id="261965"/>
    <lineage>
        <taxon>Bacteria</taxon>
        <taxon>Pseudomonadati</taxon>
        <taxon>Pseudomonadota</taxon>
        <taxon>Gammaproteobacteria</taxon>
        <taxon>Kangiellales</taxon>
        <taxon>Kangiellaceae</taxon>
        <taxon>Kangiella</taxon>
    </lineage>
</organism>
<keyword evidence="3" id="KW-1185">Reference proteome</keyword>